<dbReference type="RefSeq" id="WP_222141295.1">
    <property type="nucleotide sequence ID" value="NZ_JAILYJ010000017.1"/>
</dbReference>
<accession>A0ABS7M6B2</accession>
<gene>
    <name evidence="5" type="ORF">K6M89_24430</name>
</gene>
<dbReference type="PROSITE" id="PS01124">
    <property type="entry name" value="HTH_ARAC_FAMILY_2"/>
    <property type="match status" value="1"/>
</dbReference>
<evidence type="ECO:0000313" key="6">
    <source>
        <dbReference type="Proteomes" id="UP000733858"/>
    </source>
</evidence>
<keyword evidence="6" id="KW-1185">Reference proteome</keyword>
<evidence type="ECO:0000313" key="5">
    <source>
        <dbReference type="EMBL" id="MBY4632428.1"/>
    </source>
</evidence>
<keyword evidence="2" id="KW-0238">DNA-binding</keyword>
<name>A0ABS7M6B2_9HYPH</name>
<dbReference type="Pfam" id="PF12833">
    <property type="entry name" value="HTH_18"/>
    <property type="match status" value="1"/>
</dbReference>
<evidence type="ECO:0000256" key="3">
    <source>
        <dbReference type="ARBA" id="ARBA00023163"/>
    </source>
</evidence>
<proteinExistence type="predicted"/>
<dbReference type="PANTHER" id="PTHR47894:SF4">
    <property type="entry name" value="HTH-TYPE TRANSCRIPTIONAL REGULATOR GADX"/>
    <property type="match status" value="1"/>
</dbReference>
<sequence length="297" mass="32019">MRMDIGKASQQALSSALLEGLARFRAAGTGGSLAHGENLFSYCALAKERLIAIELPHPILGIVVSGAKEVWRGMNGSSLCAGSLFVLPAKTKMDILNLPDESRGFYQSLILEVPDASVLLEANVPATLADRRRAAVEPLQVELTPHLVDAVIHAASAIADGPAQSSVRRSRLTELLALLHGDPAARPMFDLSIAGRVLALIASDLSRDWRAPEVARMIGLSESTMRRRLAEEGISFAKLLRRERMLAARHLMAQRESAQAAAIAVGYASRAHFAKRFRAAFGSNPSMLRHSDLMLNG</sequence>
<dbReference type="Proteomes" id="UP000733858">
    <property type="component" value="Unassembled WGS sequence"/>
</dbReference>
<protein>
    <submittedName>
        <fullName evidence="5">AraC family transcriptional regulator</fullName>
    </submittedName>
</protein>
<feature type="domain" description="HTH araC/xylS-type" evidence="4">
    <location>
        <begin position="195"/>
        <end position="291"/>
    </location>
</feature>
<dbReference type="SMART" id="SM00342">
    <property type="entry name" value="HTH_ARAC"/>
    <property type="match status" value="1"/>
</dbReference>
<organism evidence="5 6">
    <name type="scientific">Rhizobium croatiense</name>
    <dbReference type="NCBI Taxonomy" id="2867516"/>
    <lineage>
        <taxon>Bacteria</taxon>
        <taxon>Pseudomonadati</taxon>
        <taxon>Pseudomonadota</taxon>
        <taxon>Alphaproteobacteria</taxon>
        <taxon>Hyphomicrobiales</taxon>
        <taxon>Rhizobiaceae</taxon>
        <taxon>Rhizobium/Agrobacterium group</taxon>
        <taxon>Rhizobium</taxon>
    </lineage>
</organism>
<dbReference type="EMBL" id="JAILYJ010000017">
    <property type="protein sequence ID" value="MBY4632428.1"/>
    <property type="molecule type" value="Genomic_DNA"/>
</dbReference>
<keyword evidence="3" id="KW-0804">Transcription</keyword>
<dbReference type="InterPro" id="IPR018060">
    <property type="entry name" value="HTH_AraC"/>
</dbReference>
<dbReference type="InterPro" id="IPR009057">
    <property type="entry name" value="Homeodomain-like_sf"/>
</dbReference>
<evidence type="ECO:0000256" key="2">
    <source>
        <dbReference type="ARBA" id="ARBA00023125"/>
    </source>
</evidence>
<comment type="caution">
    <text evidence="5">The sequence shown here is derived from an EMBL/GenBank/DDBJ whole genome shotgun (WGS) entry which is preliminary data.</text>
</comment>
<dbReference type="PANTHER" id="PTHR47894">
    <property type="entry name" value="HTH-TYPE TRANSCRIPTIONAL REGULATOR GADX"/>
    <property type="match status" value="1"/>
</dbReference>
<dbReference type="Gene3D" id="1.10.10.60">
    <property type="entry name" value="Homeodomain-like"/>
    <property type="match status" value="1"/>
</dbReference>
<evidence type="ECO:0000259" key="4">
    <source>
        <dbReference type="PROSITE" id="PS01124"/>
    </source>
</evidence>
<evidence type="ECO:0000256" key="1">
    <source>
        <dbReference type="ARBA" id="ARBA00023015"/>
    </source>
</evidence>
<reference evidence="5 6" key="1">
    <citation type="submission" date="2021-08" db="EMBL/GenBank/DDBJ databases">
        <title>Rhizobium croatiense sp. nov. and Rhizobium redzepovicii sp. nov., two new species isolated from nodules of Phaseolus vulgaris in Croatia.</title>
        <authorList>
            <person name="Rajnovic I."/>
            <person name="Ramirez-Bahena M.H."/>
            <person name="Kajic S."/>
            <person name="Igual M.J."/>
            <person name="Peix A."/>
            <person name="Velazquez E."/>
            <person name="Sikora S."/>
        </authorList>
    </citation>
    <scope>NUCLEOTIDE SEQUENCE [LARGE SCALE GENOMIC DNA]</scope>
    <source>
        <strain evidence="5 6">13T</strain>
    </source>
</reference>
<keyword evidence="1" id="KW-0805">Transcription regulation</keyword>
<dbReference type="SUPFAM" id="SSF46689">
    <property type="entry name" value="Homeodomain-like"/>
    <property type="match status" value="1"/>
</dbReference>